<dbReference type="SMART" id="SM00320">
    <property type="entry name" value="WD40"/>
    <property type="match status" value="7"/>
</dbReference>
<dbReference type="AlphaFoldDB" id="A0A0C9WG30"/>
<feature type="region of interest" description="Disordered" evidence="4">
    <location>
        <begin position="449"/>
        <end position="487"/>
    </location>
</feature>
<dbReference type="PANTHER" id="PTHR19848">
    <property type="entry name" value="WD40 REPEAT PROTEIN"/>
    <property type="match status" value="1"/>
</dbReference>
<feature type="compositionally biased region" description="Polar residues" evidence="4">
    <location>
        <begin position="721"/>
        <end position="733"/>
    </location>
</feature>
<accession>A0A0C9WG30</accession>
<evidence type="ECO:0000256" key="1">
    <source>
        <dbReference type="ARBA" id="ARBA00022574"/>
    </source>
</evidence>
<dbReference type="Proteomes" id="UP000053820">
    <property type="component" value="Unassembled WGS sequence"/>
</dbReference>
<keyword evidence="2" id="KW-0677">Repeat</keyword>
<dbReference type="InterPro" id="IPR019775">
    <property type="entry name" value="WD40_repeat_CS"/>
</dbReference>
<dbReference type="InterPro" id="IPR020472">
    <property type="entry name" value="WD40_PAC1"/>
</dbReference>
<evidence type="ECO:0000256" key="2">
    <source>
        <dbReference type="ARBA" id="ARBA00022737"/>
    </source>
</evidence>
<dbReference type="PROSITE" id="PS00678">
    <property type="entry name" value="WD_REPEATS_1"/>
    <property type="match status" value="2"/>
</dbReference>
<feature type="compositionally biased region" description="Low complexity" evidence="4">
    <location>
        <begin position="633"/>
        <end position="676"/>
    </location>
</feature>
<feature type="repeat" description="WD" evidence="3">
    <location>
        <begin position="131"/>
        <end position="172"/>
    </location>
</feature>
<dbReference type="InterPro" id="IPR001680">
    <property type="entry name" value="WD40_rpt"/>
</dbReference>
<protein>
    <recommendedName>
        <fullName evidence="7">WD40 repeat-like protein</fullName>
    </recommendedName>
</protein>
<feature type="repeat" description="WD" evidence="3">
    <location>
        <begin position="46"/>
        <end position="78"/>
    </location>
</feature>
<feature type="region of interest" description="Disordered" evidence="4">
    <location>
        <begin position="377"/>
        <end position="425"/>
    </location>
</feature>
<dbReference type="InterPro" id="IPR015943">
    <property type="entry name" value="WD40/YVTN_repeat-like_dom_sf"/>
</dbReference>
<feature type="region of interest" description="Disordered" evidence="4">
    <location>
        <begin position="633"/>
        <end position="687"/>
    </location>
</feature>
<reference evidence="5 6" key="1">
    <citation type="submission" date="2014-04" db="EMBL/GenBank/DDBJ databases">
        <title>Evolutionary Origins and Diversification of the Mycorrhizal Mutualists.</title>
        <authorList>
            <consortium name="DOE Joint Genome Institute"/>
            <consortium name="Mycorrhizal Genomics Consortium"/>
            <person name="Kohler A."/>
            <person name="Kuo A."/>
            <person name="Nagy L.G."/>
            <person name="Floudas D."/>
            <person name="Copeland A."/>
            <person name="Barry K.W."/>
            <person name="Cichocki N."/>
            <person name="Veneault-Fourrey C."/>
            <person name="LaButti K."/>
            <person name="Lindquist E.A."/>
            <person name="Lipzen A."/>
            <person name="Lundell T."/>
            <person name="Morin E."/>
            <person name="Murat C."/>
            <person name="Riley R."/>
            <person name="Ohm R."/>
            <person name="Sun H."/>
            <person name="Tunlid A."/>
            <person name="Henrissat B."/>
            <person name="Grigoriev I.V."/>
            <person name="Hibbett D.S."/>
            <person name="Martin F."/>
        </authorList>
    </citation>
    <scope>NUCLEOTIDE SEQUENCE [LARGE SCALE GENOMIC DNA]</scope>
    <source>
        <strain evidence="5 6">MD-312</strain>
    </source>
</reference>
<feature type="repeat" description="WD" evidence="3">
    <location>
        <begin position="89"/>
        <end position="130"/>
    </location>
</feature>
<keyword evidence="6" id="KW-1185">Reference proteome</keyword>
<keyword evidence="1 3" id="KW-0853">WD repeat</keyword>
<feature type="region of interest" description="Disordered" evidence="4">
    <location>
        <begin position="700"/>
        <end position="791"/>
    </location>
</feature>
<dbReference type="PROSITE" id="PS50294">
    <property type="entry name" value="WD_REPEATS_REGION"/>
    <property type="match status" value="3"/>
</dbReference>
<evidence type="ECO:0008006" key="7">
    <source>
        <dbReference type="Google" id="ProtNLM"/>
    </source>
</evidence>
<feature type="region of interest" description="Disordered" evidence="4">
    <location>
        <begin position="1"/>
        <end position="40"/>
    </location>
</feature>
<evidence type="ECO:0000256" key="3">
    <source>
        <dbReference type="PROSITE-ProRule" id="PRU00221"/>
    </source>
</evidence>
<dbReference type="PANTHER" id="PTHR19848:SF8">
    <property type="entry name" value="F-BOX AND WD REPEAT DOMAIN CONTAINING 7"/>
    <property type="match status" value="1"/>
</dbReference>
<sequence>MLHPSPRPAVPALADMSTYASSMDTSSSSNSVDSKRESRPVPIQTFEGHENWVTCVAFFKDEQRLVTGSDDKTVRVWNREMGAQIGDALQAHTSIVYAVDVSGDGRTIASSSMDQTVRIWDAETEELLHTLFGHQDMVGSVHISPDSKRVASGSDDGTLRVWDIENGDLAFNFKPIKCNGQVDCVRYSPSGDRIASAANSIQIWNADTADHILSIELQGGAVSLAWSLNGEQLIGGGCGNIIIFDTSSGQQIRTWKAHDSWITSFSLSPNGIHLATCSTDEKTAFVFDITTGEQIAAYEHVKGLAYSPSGRFIGAACLDKNAYLWDAPGDPRSTSQRSPGSAFLDLPAVAPQGEPPQDLEQQGCDYADFFDRSATVRSPDRVISRHQSASLTPRRHLSRLQDAISNGVNRRRKSRAGGEETSTGPSWWKRSIVALTPVPQPAVVNDQHSLQHASAGMSDRTQIPPENNNPASGSNRWRNGTTQPQPVQVAAGRDKAFWGIIHDIEYDTTNTILFMFCYCRRPPVDDAAEDEPAPDSEDLRPGTSNTAPNPPGGSRVVGAFNRLLVFLHIRKPQNVDVIELQPPTTTVVVPPTSIPPQLLSRNVASVGPCDLSAAQPGPPVVVVSPPVDPSNALSLPSLSDSSPMSLLASLSQPSSSQAPPMPSSPGFSSGSPTPDSCPSSSQIDDFSPFYALSPDEVALVQQHRQQRGGPAVAPGAHNEPPHSSDSIVSQCCSTPPPVAPLPAQLPTSSSSVSPTTPTQEMSTSLPSAHVESGLDSDSEPGWPQSRRVNSERVAQAFKDALFRLPEENPWDDE</sequence>
<dbReference type="PROSITE" id="PS50082">
    <property type="entry name" value="WD_REPEATS_2"/>
    <property type="match status" value="3"/>
</dbReference>
<dbReference type="EMBL" id="KN839845">
    <property type="protein sequence ID" value="KIJ64712.1"/>
    <property type="molecule type" value="Genomic_DNA"/>
</dbReference>
<feature type="compositionally biased region" description="Acidic residues" evidence="4">
    <location>
        <begin position="526"/>
        <end position="536"/>
    </location>
</feature>
<dbReference type="InterPro" id="IPR036322">
    <property type="entry name" value="WD40_repeat_dom_sf"/>
</dbReference>
<feature type="compositionally biased region" description="Low complexity" evidence="4">
    <location>
        <begin position="741"/>
        <end position="758"/>
    </location>
</feature>
<dbReference type="OrthoDB" id="2660687at2759"/>
<evidence type="ECO:0000256" key="4">
    <source>
        <dbReference type="SAM" id="MobiDB-lite"/>
    </source>
</evidence>
<dbReference type="SUPFAM" id="SSF50978">
    <property type="entry name" value="WD40 repeat-like"/>
    <property type="match status" value="1"/>
</dbReference>
<dbReference type="HOGENOM" id="CLU_016266_0_0_1"/>
<feature type="region of interest" description="Disordered" evidence="4">
    <location>
        <begin position="526"/>
        <end position="554"/>
    </location>
</feature>
<dbReference type="CDD" id="cd00200">
    <property type="entry name" value="WD40"/>
    <property type="match status" value="1"/>
</dbReference>
<name>A0A0C9WG30_9AGAM</name>
<organism evidence="5 6">
    <name type="scientific">Hydnomerulius pinastri MD-312</name>
    <dbReference type="NCBI Taxonomy" id="994086"/>
    <lineage>
        <taxon>Eukaryota</taxon>
        <taxon>Fungi</taxon>
        <taxon>Dikarya</taxon>
        <taxon>Basidiomycota</taxon>
        <taxon>Agaricomycotina</taxon>
        <taxon>Agaricomycetes</taxon>
        <taxon>Agaricomycetidae</taxon>
        <taxon>Boletales</taxon>
        <taxon>Boletales incertae sedis</taxon>
        <taxon>Leucogyrophana</taxon>
    </lineage>
</organism>
<evidence type="ECO:0000313" key="6">
    <source>
        <dbReference type="Proteomes" id="UP000053820"/>
    </source>
</evidence>
<evidence type="ECO:0000313" key="5">
    <source>
        <dbReference type="EMBL" id="KIJ64712.1"/>
    </source>
</evidence>
<feature type="region of interest" description="Disordered" evidence="4">
    <location>
        <begin position="329"/>
        <end position="361"/>
    </location>
</feature>
<feature type="compositionally biased region" description="Low complexity" evidence="4">
    <location>
        <begin position="17"/>
        <end position="32"/>
    </location>
</feature>
<proteinExistence type="predicted"/>
<gene>
    <name evidence="5" type="ORF">HYDPIDRAFT_28079</name>
</gene>
<dbReference type="Gene3D" id="2.130.10.10">
    <property type="entry name" value="YVTN repeat-like/Quinoprotein amine dehydrogenase"/>
    <property type="match status" value="2"/>
</dbReference>
<dbReference type="Pfam" id="PF00400">
    <property type="entry name" value="WD40"/>
    <property type="match status" value="5"/>
</dbReference>
<feature type="compositionally biased region" description="Polar residues" evidence="4">
    <location>
        <begin position="459"/>
        <end position="486"/>
    </location>
</feature>
<dbReference type="PRINTS" id="PR00320">
    <property type="entry name" value="GPROTEINBRPT"/>
</dbReference>